<gene>
    <name evidence="2" type="ORF">DI623_15565</name>
</gene>
<dbReference type="Pfam" id="PF01979">
    <property type="entry name" value="Amidohydro_1"/>
    <property type="match status" value="1"/>
</dbReference>
<dbReference type="SUPFAM" id="SSF51338">
    <property type="entry name" value="Composite domain of metallo-dependent hydrolases"/>
    <property type="match status" value="1"/>
</dbReference>
<proteinExistence type="predicted"/>
<sequence length="307" mass="33647">TAEAVYGARAPGIYAQIDSIEDARNHVRRLKQEGGYSIKNYNQPRRDQRQQILAAAREENMMVVAEGGSLFNLDITHIVDGNTKLEHNFPQSVLYKDVVELFSQSKVAYTPTLVVTFGGLAGDPYWRAHTDVWKHPLLTKHEPPSILDPGSVRRVIAPEEDYVDQVSARESHKLALAGVPVSIGAHGQEAGIGSHWELWSFVRGGMTPIEALRAGTIESAISLGYDKDVGSLEPGKLADLVVLDADPTVDIHNSDKISRVMLGGRLYDSATMNEVDTGTWKRKPYWWELGAAGGAAPVARPVSRDVD</sequence>
<reference evidence="2 3" key="1">
    <citation type="submission" date="2017-08" db="EMBL/GenBank/DDBJ databases">
        <title>Infants hospitalized years apart are colonized by the same room-sourced microbial strains.</title>
        <authorList>
            <person name="Brooks B."/>
            <person name="Olm M.R."/>
            <person name="Firek B.A."/>
            <person name="Baker R."/>
            <person name="Thomas B.C."/>
            <person name="Morowitz M.J."/>
            <person name="Banfield J.F."/>
        </authorList>
    </citation>
    <scope>NUCLEOTIDE SEQUENCE [LARGE SCALE GENOMIC DNA]</scope>
    <source>
        <strain evidence="2">S2_018_000_R2_101</strain>
    </source>
</reference>
<dbReference type="GO" id="GO:0016810">
    <property type="term" value="F:hydrolase activity, acting on carbon-nitrogen (but not peptide) bonds"/>
    <property type="evidence" value="ECO:0007669"/>
    <property type="project" value="InterPro"/>
</dbReference>
<dbReference type="SUPFAM" id="SSF51556">
    <property type="entry name" value="Metallo-dependent hydrolases"/>
    <property type="match status" value="1"/>
</dbReference>
<dbReference type="InterPro" id="IPR006680">
    <property type="entry name" value="Amidohydro-rel"/>
</dbReference>
<keyword evidence="2" id="KW-0378">Hydrolase</keyword>
<accession>A0A2W5A017</accession>
<feature type="domain" description="Amidohydrolase-related" evidence="1">
    <location>
        <begin position="178"/>
        <end position="266"/>
    </location>
</feature>
<dbReference type="Gene3D" id="3.20.20.140">
    <property type="entry name" value="Metal-dependent hydrolases"/>
    <property type="match status" value="1"/>
</dbReference>
<dbReference type="AlphaFoldDB" id="A0A2W5A017"/>
<evidence type="ECO:0000313" key="2">
    <source>
        <dbReference type="EMBL" id="PZO86996.1"/>
    </source>
</evidence>
<organism evidence="2 3">
    <name type="scientific">Sphingomonas sanxanigenens</name>
    <dbReference type="NCBI Taxonomy" id="397260"/>
    <lineage>
        <taxon>Bacteria</taxon>
        <taxon>Pseudomonadati</taxon>
        <taxon>Pseudomonadota</taxon>
        <taxon>Alphaproteobacteria</taxon>
        <taxon>Sphingomonadales</taxon>
        <taxon>Sphingomonadaceae</taxon>
        <taxon>Sphingomonas</taxon>
    </lineage>
</organism>
<dbReference type="PANTHER" id="PTHR43135">
    <property type="entry name" value="ALPHA-D-RIBOSE 1-METHYLPHOSPHONATE 5-TRIPHOSPHATE DIPHOSPHATASE"/>
    <property type="match status" value="1"/>
</dbReference>
<dbReference type="EMBL" id="QFNN01000156">
    <property type="protein sequence ID" value="PZO86996.1"/>
    <property type="molecule type" value="Genomic_DNA"/>
</dbReference>
<dbReference type="Proteomes" id="UP000249066">
    <property type="component" value="Unassembled WGS sequence"/>
</dbReference>
<dbReference type="Gene3D" id="2.30.40.10">
    <property type="entry name" value="Urease, subunit C, domain 1"/>
    <property type="match status" value="1"/>
</dbReference>
<dbReference type="InterPro" id="IPR032466">
    <property type="entry name" value="Metal_Hydrolase"/>
</dbReference>
<dbReference type="InterPro" id="IPR051781">
    <property type="entry name" value="Metallo-dep_Hydrolase"/>
</dbReference>
<dbReference type="PANTHER" id="PTHR43135:SF3">
    <property type="entry name" value="ALPHA-D-RIBOSE 1-METHYLPHOSPHONATE 5-TRIPHOSPHATE DIPHOSPHATASE"/>
    <property type="match status" value="1"/>
</dbReference>
<comment type="caution">
    <text evidence="2">The sequence shown here is derived from an EMBL/GenBank/DDBJ whole genome shotgun (WGS) entry which is preliminary data.</text>
</comment>
<name>A0A2W5A017_9SPHN</name>
<feature type="non-terminal residue" evidence="2">
    <location>
        <position position="1"/>
    </location>
</feature>
<evidence type="ECO:0000259" key="1">
    <source>
        <dbReference type="Pfam" id="PF01979"/>
    </source>
</evidence>
<protein>
    <submittedName>
        <fullName evidence="2">Amidohydrolase</fullName>
    </submittedName>
</protein>
<dbReference type="InterPro" id="IPR011059">
    <property type="entry name" value="Metal-dep_hydrolase_composite"/>
</dbReference>
<evidence type="ECO:0000313" key="3">
    <source>
        <dbReference type="Proteomes" id="UP000249066"/>
    </source>
</evidence>